<dbReference type="InterPro" id="IPR037523">
    <property type="entry name" value="VOC_core"/>
</dbReference>
<dbReference type="Pfam" id="PF00903">
    <property type="entry name" value="Glyoxalase"/>
    <property type="match status" value="2"/>
</dbReference>
<evidence type="ECO:0000259" key="1">
    <source>
        <dbReference type="PROSITE" id="PS51819"/>
    </source>
</evidence>
<accession>A0A7W4VLM2</accession>
<dbReference type="InterPro" id="IPR004360">
    <property type="entry name" value="Glyas_Fos-R_dOase_dom"/>
</dbReference>
<dbReference type="InterPro" id="IPR052164">
    <property type="entry name" value="Anthracycline_SecMetBiosynth"/>
</dbReference>
<proteinExistence type="predicted"/>
<comment type="caution">
    <text evidence="2">The sequence shown here is derived from an EMBL/GenBank/DDBJ whole genome shotgun (WGS) entry which is preliminary data.</text>
</comment>
<dbReference type="Gene3D" id="3.10.180.10">
    <property type="entry name" value="2,3-Dihydroxybiphenyl 1,2-Dioxygenase, domain 1"/>
    <property type="match status" value="2"/>
</dbReference>
<dbReference type="CDD" id="cd07247">
    <property type="entry name" value="SgaA_N_like"/>
    <property type="match status" value="2"/>
</dbReference>
<dbReference type="EMBL" id="JACHWB010000003">
    <property type="protein sequence ID" value="MBB3019449.1"/>
    <property type="molecule type" value="Genomic_DNA"/>
</dbReference>
<evidence type="ECO:0000313" key="3">
    <source>
        <dbReference type="Proteomes" id="UP000532010"/>
    </source>
</evidence>
<dbReference type="AlphaFoldDB" id="A0A7W4VLM2"/>
<sequence length="256" mass="27421">MANQHGDFIWYELLTNDADSAARFYGAVIGWQNREMEGAENGYRLFATGSTEIAGFMPIPAEAEGMRPGWLGYVGVDNVDEAAADIVQAGGAQHMLPTDIPGVGRFALLADPQGVPFYVIRGASEETSTSFSPNGIGHCNWNELATSDPQAALTFYRARFGWEKGDAMPMGEMGDYQFIDHGGRTIGAVMRAMPEGPPPRWTFYFGVEDIDIAAQAVSGHGGTIHYGPAEVPGGVFIIVANDPQGALFGLVGPRRS</sequence>
<dbReference type="PANTHER" id="PTHR33993">
    <property type="entry name" value="GLYOXALASE-RELATED"/>
    <property type="match status" value="1"/>
</dbReference>
<dbReference type="PANTHER" id="PTHR33993:SF14">
    <property type="entry name" value="GB|AAF24581.1"/>
    <property type="match status" value="1"/>
</dbReference>
<protein>
    <recommendedName>
        <fullName evidence="1">VOC domain-containing protein</fullName>
    </recommendedName>
</protein>
<feature type="domain" description="VOC" evidence="1">
    <location>
        <begin position="7"/>
        <end position="122"/>
    </location>
</feature>
<dbReference type="RefSeq" id="WP_183450586.1">
    <property type="nucleotide sequence ID" value="NZ_JACHWB010000003.1"/>
</dbReference>
<dbReference type="PROSITE" id="PS51819">
    <property type="entry name" value="VOC"/>
    <property type="match status" value="2"/>
</dbReference>
<organism evidence="2 3">
    <name type="scientific">Microvirga lupini</name>
    <dbReference type="NCBI Taxonomy" id="420324"/>
    <lineage>
        <taxon>Bacteria</taxon>
        <taxon>Pseudomonadati</taxon>
        <taxon>Pseudomonadota</taxon>
        <taxon>Alphaproteobacteria</taxon>
        <taxon>Hyphomicrobiales</taxon>
        <taxon>Methylobacteriaceae</taxon>
        <taxon>Microvirga</taxon>
    </lineage>
</organism>
<name>A0A7W4VLM2_9HYPH</name>
<feature type="domain" description="VOC" evidence="1">
    <location>
        <begin position="135"/>
        <end position="253"/>
    </location>
</feature>
<dbReference type="InterPro" id="IPR029068">
    <property type="entry name" value="Glyas_Bleomycin-R_OHBP_Dase"/>
</dbReference>
<dbReference type="Proteomes" id="UP000532010">
    <property type="component" value="Unassembled WGS sequence"/>
</dbReference>
<gene>
    <name evidence="2" type="ORF">FHR70_002514</name>
</gene>
<keyword evidence="3" id="KW-1185">Reference proteome</keyword>
<reference evidence="2 3" key="1">
    <citation type="submission" date="2020-08" db="EMBL/GenBank/DDBJ databases">
        <title>The Agave Microbiome: Exploring the role of microbial communities in plant adaptations to desert environments.</title>
        <authorList>
            <person name="Partida-Martinez L.P."/>
        </authorList>
    </citation>
    <scope>NUCLEOTIDE SEQUENCE [LARGE SCALE GENOMIC DNA]</scope>
    <source>
        <strain evidence="2 3">AT3.9</strain>
    </source>
</reference>
<dbReference type="SUPFAM" id="SSF54593">
    <property type="entry name" value="Glyoxalase/Bleomycin resistance protein/Dihydroxybiphenyl dioxygenase"/>
    <property type="match status" value="2"/>
</dbReference>
<evidence type="ECO:0000313" key="2">
    <source>
        <dbReference type="EMBL" id="MBB3019449.1"/>
    </source>
</evidence>